<feature type="compositionally biased region" description="Basic and acidic residues" evidence="1">
    <location>
        <begin position="132"/>
        <end position="143"/>
    </location>
</feature>
<dbReference type="AlphaFoldDB" id="A0A9D2I4W9"/>
<reference evidence="3" key="2">
    <citation type="submission" date="2021-04" db="EMBL/GenBank/DDBJ databases">
        <authorList>
            <person name="Gilroy R."/>
        </authorList>
    </citation>
    <scope>NUCLEOTIDE SEQUENCE</scope>
    <source>
        <strain evidence="3">CHK179-7159</strain>
    </source>
</reference>
<dbReference type="InterPro" id="IPR025668">
    <property type="entry name" value="Tnp_DDE_dom"/>
</dbReference>
<comment type="caution">
    <text evidence="3">The sequence shown here is derived from an EMBL/GenBank/DDBJ whole genome shotgun (WGS) entry which is preliminary data.</text>
</comment>
<organism evidence="3 4">
    <name type="scientific">Candidatus Eisenbergiella merdipullorum</name>
    <dbReference type="NCBI Taxonomy" id="2838553"/>
    <lineage>
        <taxon>Bacteria</taxon>
        <taxon>Bacillati</taxon>
        <taxon>Bacillota</taxon>
        <taxon>Clostridia</taxon>
        <taxon>Lachnospirales</taxon>
        <taxon>Lachnospiraceae</taxon>
        <taxon>Eisenbergiella</taxon>
    </lineage>
</organism>
<protein>
    <submittedName>
        <fullName evidence="3">Transposase</fullName>
    </submittedName>
</protein>
<evidence type="ECO:0000256" key="1">
    <source>
        <dbReference type="SAM" id="MobiDB-lite"/>
    </source>
</evidence>
<proteinExistence type="predicted"/>
<evidence type="ECO:0000313" key="4">
    <source>
        <dbReference type="Proteomes" id="UP000886858"/>
    </source>
</evidence>
<reference evidence="3" key="1">
    <citation type="journal article" date="2021" name="PeerJ">
        <title>Extensive microbial diversity within the chicken gut microbiome revealed by metagenomics and culture.</title>
        <authorList>
            <person name="Gilroy R."/>
            <person name="Ravi A."/>
            <person name="Getino M."/>
            <person name="Pursley I."/>
            <person name="Horton D.L."/>
            <person name="Alikhan N.F."/>
            <person name="Baker D."/>
            <person name="Gharbi K."/>
            <person name="Hall N."/>
            <person name="Watson M."/>
            <person name="Adriaenssens E.M."/>
            <person name="Foster-Nyarko E."/>
            <person name="Jarju S."/>
            <person name="Secka A."/>
            <person name="Antonio M."/>
            <person name="Oren A."/>
            <person name="Chaudhuri R.R."/>
            <person name="La Ragione R."/>
            <person name="Hildebrand F."/>
            <person name="Pallen M.J."/>
        </authorList>
    </citation>
    <scope>NUCLEOTIDE SEQUENCE</scope>
    <source>
        <strain evidence="3">CHK179-7159</strain>
    </source>
</reference>
<dbReference type="Pfam" id="PF13586">
    <property type="entry name" value="DDE_Tnp_1_2"/>
    <property type="match status" value="1"/>
</dbReference>
<dbReference type="EMBL" id="DWYY01000005">
    <property type="protein sequence ID" value="HJA91638.1"/>
    <property type="molecule type" value="Genomic_DNA"/>
</dbReference>
<name>A0A9D2I4W9_9FIRM</name>
<gene>
    <name evidence="3" type="ORF">H9717_00700</name>
</gene>
<feature type="domain" description="Transposase DDE" evidence="2">
    <location>
        <begin position="97"/>
        <end position="186"/>
    </location>
</feature>
<evidence type="ECO:0000259" key="2">
    <source>
        <dbReference type="Pfam" id="PF13586"/>
    </source>
</evidence>
<dbReference type="Proteomes" id="UP000886858">
    <property type="component" value="Unassembled WGS sequence"/>
</dbReference>
<evidence type="ECO:0000313" key="3">
    <source>
        <dbReference type="EMBL" id="HJA91638.1"/>
    </source>
</evidence>
<accession>A0A9D2I4W9</accession>
<sequence length="216" mass="25373">MLTIMELYRQQQYMHDHKVHSVPDRIVSIHQSWIRPIVRGKAKATTEFGAKLDVSIDERGYARIEHISFNAYNESQYLQEAVRRYYERTGHYPERLLADQIYRTRENRAFCKQCGIRMSGPKLGRPSSKQQGRNEKKQEYQDNTDRIEIEREFSLEKHSYELGLITTKLEATQLSSIALSVFVANLFKMQRRILCALMEKWGLIPSPTGRFIIMLA</sequence>
<feature type="region of interest" description="Disordered" evidence="1">
    <location>
        <begin position="120"/>
        <end position="143"/>
    </location>
</feature>